<dbReference type="GeneID" id="85394126"/>
<accession>A0AAD8UV04</accession>
<evidence type="ECO:0000313" key="1">
    <source>
        <dbReference type="EMBL" id="KAK1728288.1"/>
    </source>
</evidence>
<gene>
    <name evidence="1" type="ORF">BDZ83DRAFT_648852</name>
</gene>
<dbReference type="Proteomes" id="UP001244207">
    <property type="component" value="Unassembled WGS sequence"/>
</dbReference>
<dbReference type="AlphaFoldDB" id="A0AAD8UV04"/>
<comment type="caution">
    <text evidence="1">The sequence shown here is derived from an EMBL/GenBank/DDBJ whole genome shotgun (WGS) entry which is preliminary data.</text>
</comment>
<organism evidence="1 2">
    <name type="scientific">Glomerella acutata</name>
    <name type="common">Colletotrichum acutatum</name>
    <dbReference type="NCBI Taxonomy" id="27357"/>
    <lineage>
        <taxon>Eukaryota</taxon>
        <taxon>Fungi</taxon>
        <taxon>Dikarya</taxon>
        <taxon>Ascomycota</taxon>
        <taxon>Pezizomycotina</taxon>
        <taxon>Sordariomycetes</taxon>
        <taxon>Hypocreomycetidae</taxon>
        <taxon>Glomerellales</taxon>
        <taxon>Glomerellaceae</taxon>
        <taxon>Colletotrichum</taxon>
        <taxon>Colletotrichum acutatum species complex</taxon>
    </lineage>
</organism>
<reference evidence="1" key="1">
    <citation type="submission" date="2021-12" db="EMBL/GenBank/DDBJ databases">
        <title>Comparative genomics, transcriptomics and evolutionary studies reveal genomic signatures of adaptation to plant cell wall in hemibiotrophic fungi.</title>
        <authorList>
            <consortium name="DOE Joint Genome Institute"/>
            <person name="Baroncelli R."/>
            <person name="Diaz J.F."/>
            <person name="Benocci T."/>
            <person name="Peng M."/>
            <person name="Battaglia E."/>
            <person name="Haridas S."/>
            <person name="Andreopoulos W."/>
            <person name="Labutti K."/>
            <person name="Pangilinan J."/>
            <person name="Floch G.L."/>
            <person name="Makela M.R."/>
            <person name="Henrissat B."/>
            <person name="Grigoriev I.V."/>
            <person name="Crouch J.A."/>
            <person name="De Vries R.P."/>
            <person name="Sukno S.A."/>
            <person name="Thon M.R."/>
        </authorList>
    </citation>
    <scope>NUCLEOTIDE SEQUENCE</scope>
    <source>
        <strain evidence="1">CBS 112980</strain>
    </source>
</reference>
<sequence length="136" mass="14983">MRLLSFIVAIGAERRMPARAQVSECASGYECILPNSPRGKNAKKAPTNDRSPNIVDVVDLFWARLLRRDEPALQFSILLQSHVHTIARAATQLKDTITLSRNGERPSFSNVHAMPGKPVANAPAIAATYRPVRSRP</sequence>
<dbReference type="RefSeq" id="XP_060368343.1">
    <property type="nucleotide sequence ID" value="XM_060510227.1"/>
</dbReference>
<dbReference type="EMBL" id="JAHMHS010000018">
    <property type="protein sequence ID" value="KAK1728288.1"/>
    <property type="molecule type" value="Genomic_DNA"/>
</dbReference>
<name>A0AAD8UV04_GLOAC</name>
<protein>
    <submittedName>
        <fullName evidence="1">Uncharacterized protein</fullName>
    </submittedName>
</protein>
<evidence type="ECO:0000313" key="2">
    <source>
        <dbReference type="Proteomes" id="UP001244207"/>
    </source>
</evidence>
<keyword evidence="2" id="KW-1185">Reference proteome</keyword>
<proteinExistence type="predicted"/>